<evidence type="ECO:0000313" key="2">
    <source>
        <dbReference type="EMBL" id="MEQ2256371.1"/>
    </source>
</evidence>
<dbReference type="InterPro" id="IPR006202">
    <property type="entry name" value="Neur_chan_lig-bd"/>
</dbReference>
<dbReference type="SUPFAM" id="SSF63712">
    <property type="entry name" value="Nicotinic receptor ligand binding domain-like"/>
    <property type="match status" value="1"/>
</dbReference>
<comment type="caution">
    <text evidence="2">The sequence shown here is derived from an EMBL/GenBank/DDBJ whole genome shotgun (WGS) entry which is preliminary data.</text>
</comment>
<evidence type="ECO:0000313" key="3">
    <source>
        <dbReference type="Proteomes" id="UP001482620"/>
    </source>
</evidence>
<dbReference type="EMBL" id="JAHRIQ010106974">
    <property type="protein sequence ID" value="MEQ2256371.1"/>
    <property type="molecule type" value="Genomic_DNA"/>
</dbReference>
<evidence type="ECO:0000259" key="1">
    <source>
        <dbReference type="Pfam" id="PF02931"/>
    </source>
</evidence>
<protein>
    <recommendedName>
        <fullName evidence="1">Neurotransmitter-gated ion-channel ligand-binding domain-containing protein</fullName>
    </recommendedName>
</protein>
<dbReference type="InterPro" id="IPR036734">
    <property type="entry name" value="Neur_chan_lig-bd_sf"/>
</dbReference>
<organism evidence="2 3">
    <name type="scientific">Ilyodon furcidens</name>
    <name type="common">goldbreast splitfin</name>
    <dbReference type="NCBI Taxonomy" id="33524"/>
    <lineage>
        <taxon>Eukaryota</taxon>
        <taxon>Metazoa</taxon>
        <taxon>Chordata</taxon>
        <taxon>Craniata</taxon>
        <taxon>Vertebrata</taxon>
        <taxon>Euteleostomi</taxon>
        <taxon>Actinopterygii</taxon>
        <taxon>Neopterygii</taxon>
        <taxon>Teleostei</taxon>
        <taxon>Neoteleostei</taxon>
        <taxon>Acanthomorphata</taxon>
        <taxon>Ovalentaria</taxon>
        <taxon>Atherinomorphae</taxon>
        <taxon>Cyprinodontiformes</taxon>
        <taxon>Goodeidae</taxon>
        <taxon>Ilyodon</taxon>
    </lineage>
</organism>
<sequence>MGQTEKLSSTADFLLRVFVTYSSMRIGLGADTEERLVEHLLNPAHYNKLIRPATNGSELVTVQLMVSLAQLISVHEREQVMTTNVWLTQVRIHVPHHIHRPHQTHTEAGMLTKYISYEMLNTCFLVFLYEISQCHC</sequence>
<accession>A0ABV0VIV8</accession>
<proteinExistence type="predicted"/>
<reference evidence="2 3" key="1">
    <citation type="submission" date="2021-06" db="EMBL/GenBank/DDBJ databases">
        <authorList>
            <person name="Palmer J.M."/>
        </authorList>
    </citation>
    <scope>NUCLEOTIDE SEQUENCE [LARGE SCALE GENOMIC DNA]</scope>
    <source>
        <strain evidence="3">if_2019</strain>
        <tissue evidence="2">Muscle</tissue>
    </source>
</reference>
<dbReference type="Proteomes" id="UP001482620">
    <property type="component" value="Unassembled WGS sequence"/>
</dbReference>
<name>A0ABV0VIV8_9TELE</name>
<feature type="domain" description="Neurotransmitter-gated ion-channel ligand-binding" evidence="1">
    <location>
        <begin position="33"/>
        <end position="89"/>
    </location>
</feature>
<dbReference type="Gene3D" id="2.70.170.10">
    <property type="entry name" value="Neurotransmitter-gated ion-channel ligand-binding domain"/>
    <property type="match status" value="1"/>
</dbReference>
<dbReference type="Pfam" id="PF02931">
    <property type="entry name" value="Neur_chan_LBD"/>
    <property type="match status" value="1"/>
</dbReference>
<keyword evidence="3" id="KW-1185">Reference proteome</keyword>
<gene>
    <name evidence="2" type="ORF">ILYODFUR_023554</name>
</gene>